<dbReference type="AlphaFoldDB" id="A0A8H4QZG3"/>
<feature type="region of interest" description="Disordered" evidence="1">
    <location>
        <begin position="135"/>
        <end position="218"/>
    </location>
</feature>
<accession>A0A8H4QZG3</accession>
<organism evidence="2 3">
    <name type="scientific">Agrocybe pediades</name>
    <dbReference type="NCBI Taxonomy" id="84607"/>
    <lineage>
        <taxon>Eukaryota</taxon>
        <taxon>Fungi</taxon>
        <taxon>Dikarya</taxon>
        <taxon>Basidiomycota</taxon>
        <taxon>Agaricomycotina</taxon>
        <taxon>Agaricomycetes</taxon>
        <taxon>Agaricomycetidae</taxon>
        <taxon>Agaricales</taxon>
        <taxon>Agaricineae</taxon>
        <taxon>Strophariaceae</taxon>
        <taxon>Agrocybe</taxon>
    </lineage>
</organism>
<feature type="compositionally biased region" description="Acidic residues" evidence="1">
    <location>
        <begin position="145"/>
        <end position="164"/>
    </location>
</feature>
<keyword evidence="3" id="KW-1185">Reference proteome</keyword>
<protein>
    <submittedName>
        <fullName evidence="2">Uncharacterized protein</fullName>
    </submittedName>
</protein>
<gene>
    <name evidence="2" type="ORF">D9613_000111</name>
</gene>
<reference evidence="2 3" key="1">
    <citation type="submission" date="2019-12" db="EMBL/GenBank/DDBJ databases">
        <authorList>
            <person name="Floudas D."/>
            <person name="Bentzer J."/>
            <person name="Ahren D."/>
            <person name="Johansson T."/>
            <person name="Persson P."/>
            <person name="Tunlid A."/>
        </authorList>
    </citation>
    <scope>NUCLEOTIDE SEQUENCE [LARGE SCALE GENOMIC DNA]</scope>
    <source>
        <strain evidence="2 3">CBS 102.39</strain>
    </source>
</reference>
<comment type="caution">
    <text evidence="2">The sequence shown here is derived from an EMBL/GenBank/DDBJ whole genome shotgun (WGS) entry which is preliminary data.</text>
</comment>
<name>A0A8H4QZG3_9AGAR</name>
<dbReference type="Proteomes" id="UP000521872">
    <property type="component" value="Unassembled WGS sequence"/>
</dbReference>
<feature type="region of interest" description="Disordered" evidence="1">
    <location>
        <begin position="51"/>
        <end position="96"/>
    </location>
</feature>
<sequence>MSNACPCIDCPLATWRTAKTIHKTPLGSLHEAFKGLVSDPAATTSLHSVMHYSSPTPPPTPASASASIKCSPTGEPATPKNTISVGTGEGPTTPSPCLGAGLLDDAATPKAIQRTRGLSSMEMDEGVPEAAQGVLSTSDEHAGIDDEEEDDEGSDEEDEEEYESDGYGVQIMVTVIQRTRRTRAARPLPPDLYRGYGQAGTAVGRGKAKRREEERDPG</sequence>
<dbReference type="EMBL" id="JAACJL010000015">
    <property type="protein sequence ID" value="KAF4620357.1"/>
    <property type="molecule type" value="Genomic_DNA"/>
</dbReference>
<evidence type="ECO:0000256" key="1">
    <source>
        <dbReference type="SAM" id="MobiDB-lite"/>
    </source>
</evidence>
<proteinExistence type="predicted"/>
<evidence type="ECO:0000313" key="3">
    <source>
        <dbReference type="Proteomes" id="UP000521872"/>
    </source>
</evidence>
<evidence type="ECO:0000313" key="2">
    <source>
        <dbReference type="EMBL" id="KAF4620357.1"/>
    </source>
</evidence>